<accession>A0ABV6S456</accession>
<dbReference type="SUPFAM" id="SSF52200">
    <property type="entry name" value="Toll/Interleukin receptor TIR domain"/>
    <property type="match status" value="1"/>
</dbReference>
<dbReference type="InterPro" id="IPR035897">
    <property type="entry name" value="Toll_tir_struct_dom_sf"/>
</dbReference>
<organism evidence="1 2">
    <name type="scientific">Novosphingobium clariflavum</name>
    <dbReference type="NCBI Taxonomy" id="2029884"/>
    <lineage>
        <taxon>Bacteria</taxon>
        <taxon>Pseudomonadati</taxon>
        <taxon>Pseudomonadota</taxon>
        <taxon>Alphaproteobacteria</taxon>
        <taxon>Sphingomonadales</taxon>
        <taxon>Sphingomonadaceae</taxon>
        <taxon>Novosphingobium</taxon>
    </lineage>
</organism>
<comment type="caution">
    <text evidence="1">The sequence shown here is derived from an EMBL/GenBank/DDBJ whole genome shotgun (WGS) entry which is preliminary data.</text>
</comment>
<evidence type="ECO:0008006" key="3">
    <source>
        <dbReference type="Google" id="ProtNLM"/>
    </source>
</evidence>
<dbReference type="Proteomes" id="UP001589858">
    <property type="component" value="Unassembled WGS sequence"/>
</dbReference>
<protein>
    <recommendedName>
        <fullName evidence="3">TIR domain-containing protein</fullName>
    </recommendedName>
</protein>
<evidence type="ECO:0000313" key="1">
    <source>
        <dbReference type="EMBL" id="MFC0684017.1"/>
    </source>
</evidence>
<dbReference type="EMBL" id="JBHLTM010000025">
    <property type="protein sequence ID" value="MFC0684017.1"/>
    <property type="molecule type" value="Genomic_DNA"/>
</dbReference>
<proteinExistence type="predicted"/>
<reference evidence="1 2" key="1">
    <citation type="submission" date="2024-09" db="EMBL/GenBank/DDBJ databases">
        <authorList>
            <person name="Sun Q."/>
            <person name="Mori K."/>
        </authorList>
    </citation>
    <scope>NUCLEOTIDE SEQUENCE [LARGE SCALE GENOMIC DNA]</scope>
    <source>
        <strain evidence="1 2">CICC 11035S</strain>
    </source>
</reference>
<keyword evidence="2" id="KW-1185">Reference proteome</keyword>
<sequence>MYKAYQVHLADHAVLADAEQIEEMKRKNAARVDIGNFVDDDGVLNGSEIIDKWFPQGDFDVFISHSHADETKALALSSYLERKMGLKCFVDSCVWRYSDEALRLLDNKFCTNSGSDPRTYCYDRRNITTTHVHNMLAVSLASMMDKCECIFFLNSENSLESKVSIANSAGNTTNSPWLYNELNLCRILQKNVPDRHMWVSKASMEAMNEARTDRQVPPFRYNVDIDYMTKLEFTDIVTWAHANNRLGLPSLDWLYSNYEMEFSA</sequence>
<evidence type="ECO:0000313" key="2">
    <source>
        <dbReference type="Proteomes" id="UP001589858"/>
    </source>
</evidence>
<name>A0ABV6S456_9SPHN</name>
<dbReference type="Gene3D" id="3.40.50.10140">
    <property type="entry name" value="Toll/interleukin-1 receptor homology (TIR) domain"/>
    <property type="match status" value="1"/>
</dbReference>
<gene>
    <name evidence="1" type="ORF">ACFFF8_05380</name>
</gene>
<dbReference type="RefSeq" id="WP_267225061.1">
    <property type="nucleotide sequence ID" value="NZ_JAPCWC010000056.1"/>
</dbReference>